<keyword evidence="8" id="KW-1185">Reference proteome</keyword>
<evidence type="ECO:0000259" key="5">
    <source>
        <dbReference type="Pfam" id="PF00389"/>
    </source>
</evidence>
<dbReference type="InterPro" id="IPR006140">
    <property type="entry name" value="D-isomer_DH_NAD-bd"/>
</dbReference>
<dbReference type="EMBL" id="CP082781">
    <property type="protein sequence ID" value="UGS26024.1"/>
    <property type="molecule type" value="Genomic_DNA"/>
</dbReference>
<dbReference type="InterPro" id="IPR050857">
    <property type="entry name" value="D-2-hydroxyacid_DH"/>
</dbReference>
<dbReference type="Pfam" id="PF02826">
    <property type="entry name" value="2-Hacid_dh_C"/>
    <property type="match status" value="1"/>
</dbReference>
<feature type="domain" description="D-isomer specific 2-hydroxyacid dehydrogenase catalytic" evidence="5">
    <location>
        <begin position="52"/>
        <end position="336"/>
    </location>
</feature>
<evidence type="ECO:0000256" key="2">
    <source>
        <dbReference type="ARBA" id="ARBA00023002"/>
    </source>
</evidence>
<name>A0ABY3RPZ7_9MICO</name>
<evidence type="ECO:0000256" key="4">
    <source>
        <dbReference type="RuleBase" id="RU003719"/>
    </source>
</evidence>
<gene>
    <name evidence="7" type="ORF">K8F61_15470</name>
</gene>
<keyword evidence="2 4" id="KW-0560">Oxidoreductase</keyword>
<dbReference type="PANTHER" id="PTHR42789:SF1">
    <property type="entry name" value="D-ISOMER SPECIFIC 2-HYDROXYACID DEHYDROGENASE FAMILY PROTEIN (AFU_ORTHOLOGUE AFUA_6G10090)"/>
    <property type="match status" value="1"/>
</dbReference>
<dbReference type="InterPro" id="IPR036291">
    <property type="entry name" value="NAD(P)-bd_dom_sf"/>
</dbReference>
<dbReference type="SUPFAM" id="SSF51735">
    <property type="entry name" value="NAD(P)-binding Rossmann-fold domains"/>
    <property type="match status" value="1"/>
</dbReference>
<evidence type="ECO:0000259" key="6">
    <source>
        <dbReference type="Pfam" id="PF02826"/>
    </source>
</evidence>
<dbReference type="InterPro" id="IPR006139">
    <property type="entry name" value="D-isomer_2_OHA_DH_cat_dom"/>
</dbReference>
<accession>A0ABY3RPZ7</accession>
<dbReference type="SUPFAM" id="SSF52283">
    <property type="entry name" value="Formate/glycerate dehydrogenase catalytic domain-like"/>
    <property type="match status" value="1"/>
</dbReference>
<evidence type="ECO:0000256" key="3">
    <source>
        <dbReference type="ARBA" id="ARBA00023027"/>
    </source>
</evidence>
<evidence type="ECO:0000313" key="8">
    <source>
        <dbReference type="Proteomes" id="UP001199642"/>
    </source>
</evidence>
<dbReference type="Gene3D" id="3.40.50.720">
    <property type="entry name" value="NAD(P)-binding Rossmann-like Domain"/>
    <property type="match status" value="2"/>
</dbReference>
<dbReference type="RefSeq" id="WP_231819753.1">
    <property type="nucleotide sequence ID" value="NZ_CP082781.1"/>
</dbReference>
<reference evidence="7 8" key="1">
    <citation type="submission" date="2023-01" db="EMBL/GenBank/DDBJ databases">
        <title>Characterization of estradiol degrading bacteria Microbacterium sp. MZT7 and reveal degrading genes through genome analysis.</title>
        <authorList>
            <person name="Hao P."/>
            <person name="Gao Y."/>
        </authorList>
    </citation>
    <scope>NUCLEOTIDE SEQUENCE [LARGE SCALE GENOMIC DNA]</scope>
    <source>
        <strain evidence="7 8">MZT7</strain>
    </source>
</reference>
<feature type="domain" description="D-isomer specific 2-hydroxyacid dehydrogenase NAD-binding" evidence="6">
    <location>
        <begin position="128"/>
        <end position="309"/>
    </location>
</feature>
<keyword evidence="3" id="KW-0520">NAD</keyword>
<protein>
    <submittedName>
        <fullName evidence="7">Oxidoreductase</fullName>
    </submittedName>
</protein>
<proteinExistence type="inferred from homology"/>
<dbReference type="Pfam" id="PF00389">
    <property type="entry name" value="2-Hacid_dh"/>
    <property type="match status" value="1"/>
</dbReference>
<evidence type="ECO:0000313" key="7">
    <source>
        <dbReference type="EMBL" id="UGS26024.1"/>
    </source>
</evidence>
<dbReference type="PANTHER" id="PTHR42789">
    <property type="entry name" value="D-ISOMER SPECIFIC 2-HYDROXYACID DEHYDROGENASE FAMILY PROTEIN (AFU_ORTHOLOGUE AFUA_6G10090)"/>
    <property type="match status" value="1"/>
</dbReference>
<comment type="similarity">
    <text evidence="1 4">Belongs to the D-isomer specific 2-hydroxyacid dehydrogenase family.</text>
</comment>
<sequence>MSDSPKILAIGDSYMTAERIAAALVDRGLSVDLRTMTDVPATWDTSRIREFEGDPAEVAALIEGYDVVLVHGAPVTADVLEANPGLVLIGCLRGGPVNIDVEAARERGVAVSITPGKNAEAVAELTIGFLISMIRNVPASLRDVDARRAAGSPLAESAFEGARWFGREVSTLTLGLVGYGNVARLVSAKARALGAEVVAYDPFVDPDSVPEVRLVPSLEELLPAVDVLSLHARATSENRHLLDAGALAQLRPGALLINTARESLVDEDALLAAVRSGQVGGVAMDVNEPEGAWRELVDLPQVVLTPHLGGATLETLHRGSEMIADDVVAFLEGRPRRWSL</sequence>
<dbReference type="Proteomes" id="UP001199642">
    <property type="component" value="Chromosome"/>
</dbReference>
<organism evidence="7 8">
    <name type="scientific">Microbacterium resistens</name>
    <dbReference type="NCBI Taxonomy" id="156977"/>
    <lineage>
        <taxon>Bacteria</taxon>
        <taxon>Bacillati</taxon>
        <taxon>Actinomycetota</taxon>
        <taxon>Actinomycetes</taxon>
        <taxon>Micrococcales</taxon>
        <taxon>Microbacteriaceae</taxon>
        <taxon>Microbacterium</taxon>
    </lineage>
</organism>
<evidence type="ECO:0000256" key="1">
    <source>
        <dbReference type="ARBA" id="ARBA00005854"/>
    </source>
</evidence>